<name>A0AAN9GCD7_9CAEN</name>
<gene>
    <name evidence="3" type="ORF">V1264_018664</name>
</gene>
<dbReference type="AlphaFoldDB" id="A0AAN9GCD7"/>
<comment type="caution">
    <text evidence="3">The sequence shown here is derived from an EMBL/GenBank/DDBJ whole genome shotgun (WGS) entry which is preliminary data.</text>
</comment>
<dbReference type="GO" id="GO:0016787">
    <property type="term" value="F:hydrolase activity"/>
    <property type="evidence" value="ECO:0007669"/>
    <property type="project" value="UniProtKB-KW"/>
</dbReference>
<dbReference type="PANTHER" id="PTHR48081">
    <property type="entry name" value="AB HYDROLASE SUPERFAMILY PROTEIN C4A8.06C"/>
    <property type="match status" value="1"/>
</dbReference>
<dbReference type="InterPro" id="IPR029058">
    <property type="entry name" value="AB_hydrolase_fold"/>
</dbReference>
<evidence type="ECO:0000313" key="4">
    <source>
        <dbReference type="Proteomes" id="UP001374579"/>
    </source>
</evidence>
<dbReference type="Pfam" id="PF07859">
    <property type="entry name" value="Abhydrolase_3"/>
    <property type="match status" value="1"/>
</dbReference>
<protein>
    <recommendedName>
        <fullName evidence="2">Alpha/beta hydrolase fold-3 domain-containing protein</fullName>
    </recommendedName>
</protein>
<reference evidence="3 4" key="1">
    <citation type="submission" date="2024-02" db="EMBL/GenBank/DDBJ databases">
        <title>Chromosome-scale genome assembly of the rough periwinkle Littorina saxatilis.</title>
        <authorList>
            <person name="De Jode A."/>
            <person name="Faria R."/>
            <person name="Formenti G."/>
            <person name="Sims Y."/>
            <person name="Smith T.P."/>
            <person name="Tracey A."/>
            <person name="Wood J.M.D."/>
            <person name="Zagrodzka Z.B."/>
            <person name="Johannesson K."/>
            <person name="Butlin R.K."/>
            <person name="Leder E.H."/>
        </authorList>
    </citation>
    <scope>NUCLEOTIDE SEQUENCE [LARGE SCALE GENOMIC DNA]</scope>
    <source>
        <strain evidence="3">Snail1</strain>
        <tissue evidence="3">Muscle</tissue>
    </source>
</reference>
<dbReference type="InterPro" id="IPR013094">
    <property type="entry name" value="AB_hydrolase_3"/>
</dbReference>
<evidence type="ECO:0000313" key="3">
    <source>
        <dbReference type="EMBL" id="KAK7103848.1"/>
    </source>
</evidence>
<keyword evidence="1" id="KW-0378">Hydrolase</keyword>
<organism evidence="3 4">
    <name type="scientific">Littorina saxatilis</name>
    <dbReference type="NCBI Taxonomy" id="31220"/>
    <lineage>
        <taxon>Eukaryota</taxon>
        <taxon>Metazoa</taxon>
        <taxon>Spiralia</taxon>
        <taxon>Lophotrochozoa</taxon>
        <taxon>Mollusca</taxon>
        <taxon>Gastropoda</taxon>
        <taxon>Caenogastropoda</taxon>
        <taxon>Littorinimorpha</taxon>
        <taxon>Littorinoidea</taxon>
        <taxon>Littorinidae</taxon>
        <taxon>Littorina</taxon>
    </lineage>
</organism>
<dbReference type="InterPro" id="IPR050300">
    <property type="entry name" value="GDXG_lipolytic_enzyme"/>
</dbReference>
<evidence type="ECO:0000256" key="1">
    <source>
        <dbReference type="ARBA" id="ARBA00022801"/>
    </source>
</evidence>
<accession>A0AAN9GCD7</accession>
<sequence length="327" mass="36201">MGDLEAWGEAGKRYEIHEETLSCFTKLDELGTKPFEDGSLTPEEVRAQFLRVSEVIGGLPDFEGSERQFIVPSQSGNEEGVPVSVYKPKDLSSVPAIWIYFHGGGLVICSRNTHSTTLKILARRARCIVVNVDYRLAPEHKAPAAFDDCRDVSRWVLRNKVLLGGHADSSVGVGGDSCGGHLAASITHDVTDLTFQILVYPLTDLTLSSKSAKEFEDTPGFNNARMKWYMGHFLANEGQKTDPVVSPYHRPSFTGLPPALCIMAQLDPLRDDGLAYSKKLKDAGVPTDVLVVKGAPHMFYQMPAHFQQLNKEAFKKTVDFIQQFQQE</sequence>
<feature type="domain" description="Alpha/beta hydrolase fold-3" evidence="2">
    <location>
        <begin position="99"/>
        <end position="300"/>
    </location>
</feature>
<dbReference type="Gene3D" id="3.40.50.1820">
    <property type="entry name" value="alpha/beta hydrolase"/>
    <property type="match status" value="1"/>
</dbReference>
<dbReference type="EMBL" id="JBAMIC010000008">
    <property type="protein sequence ID" value="KAK7103848.1"/>
    <property type="molecule type" value="Genomic_DNA"/>
</dbReference>
<proteinExistence type="predicted"/>
<dbReference type="SUPFAM" id="SSF53474">
    <property type="entry name" value="alpha/beta-Hydrolases"/>
    <property type="match status" value="1"/>
</dbReference>
<keyword evidence="4" id="KW-1185">Reference proteome</keyword>
<dbReference type="PANTHER" id="PTHR48081:SF8">
    <property type="entry name" value="ALPHA_BETA HYDROLASE FOLD-3 DOMAIN-CONTAINING PROTEIN-RELATED"/>
    <property type="match status" value="1"/>
</dbReference>
<dbReference type="Proteomes" id="UP001374579">
    <property type="component" value="Unassembled WGS sequence"/>
</dbReference>
<evidence type="ECO:0000259" key="2">
    <source>
        <dbReference type="Pfam" id="PF07859"/>
    </source>
</evidence>